<comment type="caution">
    <text evidence="2">The sequence shown here is derived from an EMBL/GenBank/DDBJ whole genome shotgun (WGS) entry which is preliminary data.</text>
</comment>
<protein>
    <submittedName>
        <fullName evidence="2">Uncharacterized protein</fullName>
    </submittedName>
</protein>
<dbReference type="AlphaFoldDB" id="A0A103XCI3"/>
<dbReference type="EMBL" id="LEKV01005516">
    <property type="protein sequence ID" value="KVH88213.1"/>
    <property type="molecule type" value="Genomic_DNA"/>
</dbReference>
<feature type="region of interest" description="Disordered" evidence="1">
    <location>
        <begin position="1"/>
        <end position="68"/>
    </location>
</feature>
<gene>
    <name evidence="2" type="ORF">Ccrd_024396</name>
</gene>
<dbReference type="Proteomes" id="UP000243975">
    <property type="component" value="Unassembled WGS sequence"/>
</dbReference>
<name>A0A103XCI3_CYNCS</name>
<reference evidence="2 3" key="1">
    <citation type="journal article" date="2016" name="Sci. Rep.">
        <title>The genome sequence of the outbreeding globe artichoke constructed de novo incorporating a phase-aware low-pass sequencing strategy of F1 progeny.</title>
        <authorList>
            <person name="Scaglione D."/>
            <person name="Reyes-Chin-Wo S."/>
            <person name="Acquadro A."/>
            <person name="Froenicke L."/>
            <person name="Portis E."/>
            <person name="Beitel C."/>
            <person name="Tirone M."/>
            <person name="Mauro R."/>
            <person name="Lo Monaco A."/>
            <person name="Mauromicale G."/>
            <person name="Faccioli P."/>
            <person name="Cattivelli L."/>
            <person name="Rieseberg L."/>
            <person name="Michelmore R."/>
            <person name="Lanteri S."/>
        </authorList>
    </citation>
    <scope>NUCLEOTIDE SEQUENCE [LARGE SCALE GENOMIC DNA]</scope>
    <source>
        <strain evidence="2">2C</strain>
    </source>
</reference>
<feature type="compositionally biased region" description="Acidic residues" evidence="1">
    <location>
        <begin position="53"/>
        <end position="68"/>
    </location>
</feature>
<evidence type="ECO:0000256" key="1">
    <source>
        <dbReference type="SAM" id="MobiDB-lite"/>
    </source>
</evidence>
<sequence>MVGESDGDDHRGRKLRTGDDHSVLNRRRRRWSPNHWSGNNRVRRRRWRRLEETVSDENEGEMEDVMET</sequence>
<proteinExistence type="predicted"/>
<dbReference type="Gramene" id="KVH88213">
    <property type="protein sequence ID" value="KVH88213"/>
    <property type="gene ID" value="Ccrd_024396"/>
</dbReference>
<keyword evidence="3" id="KW-1185">Reference proteome</keyword>
<feature type="compositionally biased region" description="Basic and acidic residues" evidence="1">
    <location>
        <begin position="8"/>
        <end position="23"/>
    </location>
</feature>
<organism evidence="2 3">
    <name type="scientific">Cynara cardunculus var. scolymus</name>
    <name type="common">Globe artichoke</name>
    <name type="synonym">Cynara scolymus</name>
    <dbReference type="NCBI Taxonomy" id="59895"/>
    <lineage>
        <taxon>Eukaryota</taxon>
        <taxon>Viridiplantae</taxon>
        <taxon>Streptophyta</taxon>
        <taxon>Embryophyta</taxon>
        <taxon>Tracheophyta</taxon>
        <taxon>Spermatophyta</taxon>
        <taxon>Magnoliopsida</taxon>
        <taxon>eudicotyledons</taxon>
        <taxon>Gunneridae</taxon>
        <taxon>Pentapetalae</taxon>
        <taxon>asterids</taxon>
        <taxon>campanulids</taxon>
        <taxon>Asterales</taxon>
        <taxon>Asteraceae</taxon>
        <taxon>Carduoideae</taxon>
        <taxon>Cardueae</taxon>
        <taxon>Carduinae</taxon>
        <taxon>Cynara</taxon>
    </lineage>
</organism>
<evidence type="ECO:0000313" key="2">
    <source>
        <dbReference type="EMBL" id="KVH88213.1"/>
    </source>
</evidence>
<accession>A0A103XCI3</accession>
<evidence type="ECO:0000313" key="3">
    <source>
        <dbReference type="Proteomes" id="UP000243975"/>
    </source>
</evidence>